<dbReference type="Gene3D" id="3.40.1160.10">
    <property type="entry name" value="Acetylglutamate kinase-like"/>
    <property type="match status" value="1"/>
</dbReference>
<feature type="binding site" evidence="11">
    <location>
        <position position="61"/>
    </location>
    <ligand>
        <name>UMP</name>
        <dbReference type="ChEBI" id="CHEBI:57865"/>
    </ligand>
</feature>
<feature type="domain" description="Aspartate/glutamate/uridylate kinase" evidence="12">
    <location>
        <begin position="15"/>
        <end position="224"/>
    </location>
</feature>
<feature type="binding site" evidence="11">
    <location>
        <position position="176"/>
    </location>
    <ligand>
        <name>ATP</name>
        <dbReference type="ChEBI" id="CHEBI:30616"/>
    </ligand>
</feature>
<feature type="binding site" evidence="11">
    <location>
        <position position="179"/>
    </location>
    <ligand>
        <name>ATP</name>
        <dbReference type="ChEBI" id="CHEBI:30616"/>
    </ligand>
</feature>
<evidence type="ECO:0000256" key="10">
    <source>
        <dbReference type="ARBA" id="ARBA00047767"/>
    </source>
</evidence>
<feature type="binding site" evidence="11">
    <location>
        <position position="170"/>
    </location>
    <ligand>
        <name>ATP</name>
        <dbReference type="ChEBI" id="CHEBI:30616"/>
    </ligand>
</feature>
<comment type="caution">
    <text evidence="13">The sequence shown here is derived from an EMBL/GenBank/DDBJ whole genome shotgun (WGS) entry which is preliminary data.</text>
</comment>
<dbReference type="EC" id="2.7.4.22" evidence="11"/>
<keyword evidence="4 11" id="KW-0963">Cytoplasm</keyword>
<evidence type="ECO:0000256" key="7">
    <source>
        <dbReference type="ARBA" id="ARBA00022777"/>
    </source>
</evidence>
<evidence type="ECO:0000256" key="8">
    <source>
        <dbReference type="ARBA" id="ARBA00022840"/>
    </source>
</evidence>
<dbReference type="InterPro" id="IPR011817">
    <property type="entry name" value="Uridylate_kinase"/>
</dbReference>
<sequence length="246" mass="26806">MAISNIKIRGQLMEKRVLLKISGEALLGEKEYGIDNNVVDRIALEMKAAGNDTRIAVVVGGGNIFRGMQLSNKTGMVRATADSMGMLATIMNAIALKDRFMAAGTPTQILSAFNIEGMIEGFERDKAIRILERGNVLIIAGGTSNPYFTTDSTAILRSLEIGASIVLKGTNVDGVYDKDPKVNKDAKMYKDITFREAISQNLRVMDMTAFAMANDNDMPIRVFNMNEKGNITKAISGEDIGTYVHN</sequence>
<feature type="binding site" evidence="11">
    <location>
        <begin position="20"/>
        <end position="23"/>
    </location>
    <ligand>
        <name>ATP</name>
        <dbReference type="ChEBI" id="CHEBI:30616"/>
    </ligand>
</feature>
<dbReference type="InterPro" id="IPR001048">
    <property type="entry name" value="Asp/Glu/Uridylate_kinase"/>
</dbReference>
<name>A0ABX5B2L8_9SPIR</name>
<keyword evidence="6 11" id="KW-0547">Nucleotide-binding</keyword>
<dbReference type="PANTHER" id="PTHR42833">
    <property type="entry name" value="URIDYLATE KINASE"/>
    <property type="match status" value="1"/>
</dbReference>
<evidence type="ECO:0000256" key="6">
    <source>
        <dbReference type="ARBA" id="ARBA00022741"/>
    </source>
</evidence>
<dbReference type="EMBL" id="JJMJ01000161">
    <property type="protein sequence ID" value="PPS21508.1"/>
    <property type="molecule type" value="Genomic_DNA"/>
</dbReference>
<keyword evidence="5 11" id="KW-0808">Transferase</keyword>
<protein>
    <recommendedName>
        <fullName evidence="11">Uridylate kinase</fullName>
        <shortName evidence="11">UK</shortName>
        <ecNumber evidence="11">2.7.4.22</ecNumber>
    </recommendedName>
    <alternativeName>
        <fullName evidence="11">Uridine monophosphate kinase</fullName>
        <shortName evidence="11">UMP kinase</shortName>
        <shortName evidence="11">UMPK</shortName>
    </alternativeName>
</protein>
<keyword evidence="14" id="KW-1185">Reference proteome</keyword>
<comment type="caution">
    <text evidence="11">Lacks conserved residue(s) required for the propagation of feature annotation.</text>
</comment>
<evidence type="ECO:0000256" key="1">
    <source>
        <dbReference type="ARBA" id="ARBA00004496"/>
    </source>
</evidence>
<evidence type="ECO:0000256" key="3">
    <source>
        <dbReference type="ARBA" id="ARBA00007614"/>
    </source>
</evidence>
<feature type="binding site" evidence="11">
    <location>
        <position position="171"/>
    </location>
    <ligand>
        <name>ATP</name>
        <dbReference type="ChEBI" id="CHEBI:30616"/>
    </ligand>
</feature>
<feature type="binding site" evidence="11">
    <location>
        <position position="62"/>
    </location>
    <ligand>
        <name>ATP</name>
        <dbReference type="ChEBI" id="CHEBI:30616"/>
    </ligand>
</feature>
<evidence type="ECO:0000256" key="4">
    <source>
        <dbReference type="ARBA" id="ARBA00022490"/>
    </source>
</evidence>
<organism evidence="13 14">
    <name type="scientific">Brachyspira murdochii</name>
    <dbReference type="NCBI Taxonomy" id="84378"/>
    <lineage>
        <taxon>Bacteria</taxon>
        <taxon>Pseudomonadati</taxon>
        <taxon>Spirochaetota</taxon>
        <taxon>Spirochaetia</taxon>
        <taxon>Brachyspirales</taxon>
        <taxon>Brachyspiraceae</taxon>
        <taxon>Brachyspira</taxon>
    </lineage>
</organism>
<comment type="activity regulation">
    <text evidence="11">Inhibited by UTP.</text>
</comment>
<evidence type="ECO:0000256" key="2">
    <source>
        <dbReference type="ARBA" id="ARBA00004791"/>
    </source>
</evidence>
<dbReference type="PANTHER" id="PTHR42833:SF4">
    <property type="entry name" value="URIDYLATE KINASE PUMPKIN, CHLOROPLASTIC"/>
    <property type="match status" value="1"/>
</dbReference>
<dbReference type="Proteomes" id="UP000238924">
    <property type="component" value="Unassembled WGS sequence"/>
</dbReference>
<dbReference type="NCBIfam" id="TIGR02075">
    <property type="entry name" value="pyrH_bact"/>
    <property type="match status" value="1"/>
</dbReference>
<comment type="subunit">
    <text evidence="11">Homohexamer.</text>
</comment>
<dbReference type="InterPro" id="IPR015963">
    <property type="entry name" value="Uridylate_kinase_bac"/>
</dbReference>
<evidence type="ECO:0000256" key="9">
    <source>
        <dbReference type="ARBA" id="ARBA00022975"/>
    </source>
</evidence>
<evidence type="ECO:0000259" key="12">
    <source>
        <dbReference type="Pfam" id="PF00696"/>
    </source>
</evidence>
<feature type="binding site" evidence="11">
    <location>
        <begin position="143"/>
        <end position="150"/>
    </location>
    <ligand>
        <name>UMP</name>
        <dbReference type="ChEBI" id="CHEBI:57865"/>
    </ligand>
</feature>
<dbReference type="PIRSF" id="PIRSF005650">
    <property type="entry name" value="Uridylate_kin"/>
    <property type="match status" value="1"/>
</dbReference>
<keyword evidence="9 11" id="KW-0665">Pyrimidine biosynthesis</keyword>
<comment type="catalytic activity">
    <reaction evidence="10 11">
        <text>UMP + ATP = UDP + ADP</text>
        <dbReference type="Rhea" id="RHEA:24400"/>
        <dbReference type="ChEBI" id="CHEBI:30616"/>
        <dbReference type="ChEBI" id="CHEBI:57865"/>
        <dbReference type="ChEBI" id="CHEBI:58223"/>
        <dbReference type="ChEBI" id="CHEBI:456216"/>
        <dbReference type="EC" id="2.7.4.22"/>
    </reaction>
</comment>
<dbReference type="SUPFAM" id="SSF53633">
    <property type="entry name" value="Carbamate kinase-like"/>
    <property type="match status" value="1"/>
</dbReference>
<evidence type="ECO:0000256" key="11">
    <source>
        <dbReference type="HAMAP-Rule" id="MF_01220"/>
    </source>
</evidence>
<comment type="similarity">
    <text evidence="3 11">Belongs to the UMP kinase family.</text>
</comment>
<accession>A0ABX5B2L8</accession>
<feature type="binding site" evidence="11">
    <location>
        <position position="82"/>
    </location>
    <ligand>
        <name>UMP</name>
        <dbReference type="ChEBI" id="CHEBI:57865"/>
    </ligand>
</feature>
<dbReference type="Pfam" id="PF00696">
    <property type="entry name" value="AA_kinase"/>
    <property type="match status" value="1"/>
</dbReference>
<dbReference type="HAMAP" id="MF_01220_B">
    <property type="entry name" value="PyrH_B"/>
    <property type="match status" value="1"/>
</dbReference>
<comment type="pathway">
    <text evidence="2 11">Pyrimidine metabolism; CTP biosynthesis via de novo pathway; UDP from UMP (UMPK route): step 1/1.</text>
</comment>
<keyword evidence="7 11" id="KW-0418">Kinase</keyword>
<keyword evidence="8 11" id="KW-0067">ATP-binding</keyword>
<dbReference type="InterPro" id="IPR036393">
    <property type="entry name" value="AceGlu_kinase-like_sf"/>
</dbReference>
<dbReference type="CDD" id="cd04254">
    <property type="entry name" value="AAK_UMPK-PyrH-Ec"/>
    <property type="match status" value="1"/>
</dbReference>
<comment type="function">
    <text evidence="11">Catalyzes the reversible phosphorylation of UMP to UDP.</text>
</comment>
<comment type="subcellular location">
    <subcellularLocation>
        <location evidence="1 11">Cytoplasm</location>
    </subcellularLocation>
</comment>
<gene>
    <name evidence="11" type="primary">pyrH</name>
    <name evidence="13" type="ORF">DJ52_10440</name>
</gene>
<proteinExistence type="inferred from homology"/>
<reference evidence="13 14" key="1">
    <citation type="submission" date="2014-04" db="EMBL/GenBank/DDBJ databases">
        <title>Whole genome sequence of 'Brachyspira hampsonii' D13-03603F2.</title>
        <authorList>
            <person name="Patterson A.H."/>
            <person name="Chaban B."/>
            <person name="Fernando C."/>
            <person name="Harding J.C."/>
            <person name="Hill J.E."/>
        </authorList>
    </citation>
    <scope>NUCLEOTIDE SEQUENCE [LARGE SCALE GENOMIC DNA]</scope>
    <source>
        <strain evidence="13 14">D13-03603F2</strain>
    </source>
</reference>
<evidence type="ECO:0000313" key="13">
    <source>
        <dbReference type="EMBL" id="PPS21508.1"/>
    </source>
</evidence>
<evidence type="ECO:0000313" key="14">
    <source>
        <dbReference type="Proteomes" id="UP000238924"/>
    </source>
</evidence>
<evidence type="ECO:0000256" key="5">
    <source>
        <dbReference type="ARBA" id="ARBA00022679"/>
    </source>
</evidence>
<feature type="binding site" evidence="11">
    <location>
        <position position="66"/>
    </location>
    <ligand>
        <name>ATP</name>
        <dbReference type="ChEBI" id="CHEBI:30616"/>
    </ligand>
</feature>